<dbReference type="CDD" id="cd11363">
    <property type="entry name" value="RNase_PH_PNPase_1"/>
    <property type="match status" value="1"/>
</dbReference>
<dbReference type="GO" id="GO:0006402">
    <property type="term" value="P:mRNA catabolic process"/>
    <property type="evidence" value="ECO:0007669"/>
    <property type="project" value="UniProtKB-UniRule"/>
</dbReference>
<dbReference type="GO" id="GO:0004654">
    <property type="term" value="F:polyribonucleotide nucleotidyltransferase activity"/>
    <property type="evidence" value="ECO:0007669"/>
    <property type="project" value="UniProtKB-UniRule"/>
</dbReference>
<dbReference type="EC" id="2.7.7.8" evidence="9"/>
<dbReference type="PROSITE" id="PS50126">
    <property type="entry name" value="S1"/>
    <property type="match status" value="1"/>
</dbReference>
<evidence type="ECO:0000256" key="7">
    <source>
        <dbReference type="ARBA" id="ARBA00022842"/>
    </source>
</evidence>
<evidence type="ECO:0000259" key="10">
    <source>
        <dbReference type="PROSITE" id="PS50126"/>
    </source>
</evidence>
<dbReference type="Gene3D" id="3.30.1370.10">
    <property type="entry name" value="K Homology domain, type 1"/>
    <property type="match status" value="1"/>
</dbReference>
<dbReference type="EMBL" id="JAAVUM010000004">
    <property type="protein sequence ID" value="NKE05226.1"/>
    <property type="molecule type" value="Genomic_DNA"/>
</dbReference>
<dbReference type="SUPFAM" id="SSF54791">
    <property type="entry name" value="Eukaryotic type KH-domain (KH-domain type I)"/>
    <property type="match status" value="1"/>
</dbReference>
<dbReference type="InterPro" id="IPR020568">
    <property type="entry name" value="Ribosomal_Su5_D2-typ_SF"/>
</dbReference>
<dbReference type="Pfam" id="PF00575">
    <property type="entry name" value="S1"/>
    <property type="match status" value="1"/>
</dbReference>
<dbReference type="AlphaFoldDB" id="A0A846TTV8"/>
<keyword evidence="4 9" id="KW-0808">Transferase</keyword>
<dbReference type="Pfam" id="PF03726">
    <property type="entry name" value="PNPase"/>
    <property type="match status" value="1"/>
</dbReference>
<proteinExistence type="inferred from homology"/>
<comment type="function">
    <text evidence="9">Involved in mRNA degradation. Catalyzes the phosphorolysis of single-stranded polyribonucleotides processively in the 3'- to 5'-direction.</text>
</comment>
<accession>A0A846TTV8</accession>
<dbReference type="Gene3D" id="2.40.50.140">
    <property type="entry name" value="Nucleic acid-binding proteins"/>
    <property type="match status" value="1"/>
</dbReference>
<dbReference type="FunFam" id="3.30.1370.10:FF:000001">
    <property type="entry name" value="Polyribonucleotide nucleotidyltransferase"/>
    <property type="match status" value="1"/>
</dbReference>
<dbReference type="Pfam" id="PF00013">
    <property type="entry name" value="KH_1"/>
    <property type="match status" value="1"/>
</dbReference>
<dbReference type="Proteomes" id="UP000587942">
    <property type="component" value="Unassembled WGS sequence"/>
</dbReference>
<dbReference type="InterPro" id="IPR012340">
    <property type="entry name" value="NA-bd_OB-fold"/>
</dbReference>
<sequence length="705" mass="77875">MEQEKQSFSFDWAGRKLTVEIGQLAKQANGAVLVRYGDTAVLSTATASKEPKNLDFFPLTVNYEERLYAVGKIPGGFIKREGRPSEKAILASRLIDRPIRPLFPDGFRNDVQVISIVMSVDQDCSSEMAAMFGSSLALSVSDIPFGGPIAGVTVGRIDGKFVINPSVEETEKSDMHLVVAGTMDAINMVEAGAEEVPEEVMLEAIMFGHDEIKRLIAFQQEIVAQVGKEKREIKLFELDKDLEAEVRGVCEQDMISAIQVQEKHAREDAIKEVKNAIVARYEEQEADDDKLKQVKQILDKIVKGEVRRLITEEKVRPDGRGVDEIRPLSSEVGLLPRTHGSGLFTRGQTQALSICTLGAMGDVQILDGLGIEEEKRFMHHYNFPLFSVGETGPIRGPGRREIGHGALGERALEPVIPNEKDFPYTVRLVSEVLESNGSTSQASICASTLALMDAGVPIKAPVAGIAMGLIKSGEHYSILSDIQGMEDHLGDMDFKVAGTAKGVTALQMDIKIEGLSREILEEALQQAKKGRMHILESMLATIKEPREQLSKYAPKIITMWIKPDKIRDVIGPSGKQINKIIEETGVKIDIEQDGTVFIGSVDEEMIQRAKKIIEDIVREVEVGEMYLGKVRRIEKFGAFVEIFPGKDGLVHISELAEERVGKVEDVLKLGDELLVKVTEIDKQGRVNLSRKAVLKEQREKAEKQS</sequence>
<reference evidence="11 12" key="1">
    <citation type="submission" date="2020-03" db="EMBL/GenBank/DDBJ databases">
        <authorList>
            <person name="Sun Q."/>
        </authorList>
    </citation>
    <scope>NUCLEOTIDE SEQUENCE [LARGE SCALE GENOMIC DNA]</scope>
    <source>
        <strain evidence="11 12">KACC 21451</strain>
    </source>
</reference>
<dbReference type="CDD" id="cd02393">
    <property type="entry name" value="KH-I_PNPase"/>
    <property type="match status" value="1"/>
</dbReference>
<dbReference type="GO" id="GO:0005829">
    <property type="term" value="C:cytosol"/>
    <property type="evidence" value="ECO:0007669"/>
    <property type="project" value="UniProtKB-ARBA"/>
</dbReference>
<dbReference type="InterPro" id="IPR015848">
    <property type="entry name" value="PNPase_PH_RNA-bd_bac/org-type"/>
</dbReference>
<dbReference type="HAMAP" id="MF_01595">
    <property type="entry name" value="PNPase"/>
    <property type="match status" value="1"/>
</dbReference>
<dbReference type="GO" id="GO:0000175">
    <property type="term" value="F:3'-5'-RNA exonuclease activity"/>
    <property type="evidence" value="ECO:0007669"/>
    <property type="project" value="TreeGrafter"/>
</dbReference>
<dbReference type="PANTHER" id="PTHR11252">
    <property type="entry name" value="POLYRIBONUCLEOTIDE NUCLEOTIDYLTRANSFERASE"/>
    <property type="match status" value="1"/>
</dbReference>
<evidence type="ECO:0000256" key="3">
    <source>
        <dbReference type="ARBA" id="ARBA00022490"/>
    </source>
</evidence>
<dbReference type="Pfam" id="PF03725">
    <property type="entry name" value="RNase_PH_C"/>
    <property type="match status" value="2"/>
</dbReference>
<dbReference type="InterPro" id="IPR001247">
    <property type="entry name" value="ExoRNase_PH_dom1"/>
</dbReference>
<evidence type="ECO:0000256" key="6">
    <source>
        <dbReference type="ARBA" id="ARBA00022723"/>
    </source>
</evidence>
<dbReference type="SUPFAM" id="SSF54211">
    <property type="entry name" value="Ribosomal protein S5 domain 2-like"/>
    <property type="match status" value="2"/>
</dbReference>
<evidence type="ECO:0000256" key="9">
    <source>
        <dbReference type="HAMAP-Rule" id="MF_01595"/>
    </source>
</evidence>
<dbReference type="NCBIfam" id="TIGR03591">
    <property type="entry name" value="polynuc_phos"/>
    <property type="match status" value="1"/>
</dbReference>
<dbReference type="PANTHER" id="PTHR11252:SF0">
    <property type="entry name" value="POLYRIBONUCLEOTIDE NUCLEOTIDYLTRANSFERASE 1, MITOCHONDRIAL"/>
    <property type="match status" value="1"/>
</dbReference>
<keyword evidence="5 9" id="KW-0548">Nucleotidyltransferase</keyword>
<dbReference type="InterPro" id="IPR036612">
    <property type="entry name" value="KH_dom_type_1_sf"/>
</dbReference>
<organism evidence="11 12">
    <name type="scientific">Mesobacillus selenatarsenatis</name>
    <dbReference type="NCBI Taxonomy" id="388741"/>
    <lineage>
        <taxon>Bacteria</taxon>
        <taxon>Bacillati</taxon>
        <taxon>Bacillota</taxon>
        <taxon>Bacilli</taxon>
        <taxon>Bacillales</taxon>
        <taxon>Bacillaceae</taxon>
        <taxon>Mesobacillus</taxon>
    </lineage>
</organism>
<dbReference type="GO" id="GO:0003723">
    <property type="term" value="F:RNA binding"/>
    <property type="evidence" value="ECO:0007669"/>
    <property type="project" value="UniProtKB-UniRule"/>
</dbReference>
<dbReference type="GO" id="GO:0006396">
    <property type="term" value="P:RNA processing"/>
    <property type="evidence" value="ECO:0007669"/>
    <property type="project" value="InterPro"/>
</dbReference>
<dbReference type="InterPro" id="IPR027408">
    <property type="entry name" value="PNPase/RNase_PH_dom_sf"/>
</dbReference>
<comment type="subcellular location">
    <subcellularLocation>
        <location evidence="1 9">Cytoplasm</location>
    </subcellularLocation>
</comment>
<comment type="cofactor">
    <cofactor evidence="9">
        <name>Mg(2+)</name>
        <dbReference type="ChEBI" id="CHEBI:18420"/>
    </cofactor>
</comment>
<feature type="binding site" evidence="9">
    <location>
        <position position="487"/>
    </location>
    <ligand>
        <name>Mg(2+)</name>
        <dbReference type="ChEBI" id="CHEBI:18420"/>
    </ligand>
</feature>
<keyword evidence="6 9" id="KW-0479">Metal-binding</keyword>
<dbReference type="SMART" id="SM00322">
    <property type="entry name" value="KH"/>
    <property type="match status" value="1"/>
</dbReference>
<dbReference type="InterPro" id="IPR015847">
    <property type="entry name" value="ExoRNase_PH_dom2"/>
</dbReference>
<protein>
    <recommendedName>
        <fullName evidence="9">Polyribonucleotide nucleotidyltransferase</fullName>
        <ecNumber evidence="9">2.7.7.8</ecNumber>
    </recommendedName>
    <alternativeName>
        <fullName evidence="9">Polynucleotide phosphorylase</fullName>
        <shortName evidence="9">PNPase</shortName>
    </alternativeName>
</protein>
<dbReference type="Pfam" id="PF01138">
    <property type="entry name" value="RNase_PH"/>
    <property type="match status" value="2"/>
</dbReference>
<evidence type="ECO:0000256" key="5">
    <source>
        <dbReference type="ARBA" id="ARBA00022695"/>
    </source>
</evidence>
<comment type="similarity">
    <text evidence="2 9">Belongs to the polyribonucleotide nucleotidyltransferase family.</text>
</comment>
<dbReference type="CDD" id="cd11364">
    <property type="entry name" value="RNase_PH_PNPase_2"/>
    <property type="match status" value="1"/>
</dbReference>
<dbReference type="FunFam" id="3.30.230.70:FF:000002">
    <property type="entry name" value="Polyribonucleotide nucleotidyltransferase"/>
    <property type="match status" value="1"/>
</dbReference>
<dbReference type="RefSeq" id="WP_167831705.1">
    <property type="nucleotide sequence ID" value="NZ_JAAVUM010000004.1"/>
</dbReference>
<evidence type="ECO:0000256" key="8">
    <source>
        <dbReference type="ARBA" id="ARBA00022884"/>
    </source>
</evidence>
<dbReference type="SUPFAM" id="SSF55666">
    <property type="entry name" value="Ribonuclease PH domain 2-like"/>
    <property type="match status" value="2"/>
</dbReference>
<keyword evidence="3 9" id="KW-0963">Cytoplasm</keyword>
<dbReference type="InterPro" id="IPR036345">
    <property type="entry name" value="ExoRNase_PH_dom2_sf"/>
</dbReference>
<dbReference type="SUPFAM" id="SSF50249">
    <property type="entry name" value="Nucleic acid-binding proteins"/>
    <property type="match status" value="1"/>
</dbReference>
<evidence type="ECO:0000313" key="11">
    <source>
        <dbReference type="EMBL" id="NKE05226.1"/>
    </source>
</evidence>
<dbReference type="GO" id="GO:0000287">
    <property type="term" value="F:magnesium ion binding"/>
    <property type="evidence" value="ECO:0007669"/>
    <property type="project" value="UniProtKB-UniRule"/>
</dbReference>
<dbReference type="InterPro" id="IPR004088">
    <property type="entry name" value="KH_dom_type_1"/>
</dbReference>
<evidence type="ECO:0000256" key="4">
    <source>
        <dbReference type="ARBA" id="ARBA00022679"/>
    </source>
</evidence>
<comment type="catalytic activity">
    <reaction evidence="9">
        <text>RNA(n+1) + phosphate = RNA(n) + a ribonucleoside 5'-diphosphate</text>
        <dbReference type="Rhea" id="RHEA:22096"/>
        <dbReference type="Rhea" id="RHEA-COMP:14527"/>
        <dbReference type="Rhea" id="RHEA-COMP:17342"/>
        <dbReference type="ChEBI" id="CHEBI:43474"/>
        <dbReference type="ChEBI" id="CHEBI:57930"/>
        <dbReference type="ChEBI" id="CHEBI:140395"/>
        <dbReference type="EC" id="2.7.7.8"/>
    </reaction>
</comment>
<dbReference type="InterPro" id="IPR004087">
    <property type="entry name" value="KH_dom"/>
</dbReference>
<feature type="domain" description="S1 motif" evidence="10">
    <location>
        <begin position="623"/>
        <end position="691"/>
    </location>
</feature>
<keyword evidence="7 9" id="KW-0460">Magnesium</keyword>
<dbReference type="SMART" id="SM00316">
    <property type="entry name" value="S1"/>
    <property type="match status" value="1"/>
</dbReference>
<evidence type="ECO:0000256" key="2">
    <source>
        <dbReference type="ARBA" id="ARBA00007404"/>
    </source>
</evidence>
<dbReference type="FunFam" id="2.40.50.140:FF:000023">
    <property type="entry name" value="Polyribonucleotide nucleotidyltransferase"/>
    <property type="match status" value="1"/>
</dbReference>
<name>A0A846TTV8_9BACI</name>
<dbReference type="CDD" id="cd04472">
    <property type="entry name" value="S1_PNPase"/>
    <property type="match status" value="1"/>
</dbReference>
<dbReference type="InterPro" id="IPR003029">
    <property type="entry name" value="S1_domain"/>
</dbReference>
<dbReference type="NCBIfam" id="NF008805">
    <property type="entry name" value="PRK11824.1"/>
    <property type="match status" value="1"/>
</dbReference>
<gene>
    <name evidence="9 11" type="primary">pnp</name>
    <name evidence="11" type="ORF">GWK17_07020</name>
</gene>
<dbReference type="InterPro" id="IPR012162">
    <property type="entry name" value="PNPase"/>
</dbReference>
<dbReference type="PROSITE" id="PS50084">
    <property type="entry name" value="KH_TYPE_1"/>
    <property type="match status" value="1"/>
</dbReference>
<dbReference type="Gene3D" id="3.30.230.70">
    <property type="entry name" value="GHMP Kinase, N-terminal domain"/>
    <property type="match status" value="2"/>
</dbReference>
<dbReference type="PIRSF" id="PIRSF005499">
    <property type="entry name" value="PNPase"/>
    <property type="match status" value="1"/>
</dbReference>
<evidence type="ECO:0000256" key="1">
    <source>
        <dbReference type="ARBA" id="ARBA00004496"/>
    </source>
</evidence>
<evidence type="ECO:0000313" key="12">
    <source>
        <dbReference type="Proteomes" id="UP000587942"/>
    </source>
</evidence>
<feature type="binding site" evidence="9">
    <location>
        <position position="493"/>
    </location>
    <ligand>
        <name>Mg(2+)</name>
        <dbReference type="ChEBI" id="CHEBI:18420"/>
    </ligand>
</feature>
<dbReference type="FunFam" id="3.30.230.70:FF:000001">
    <property type="entry name" value="Polyribonucleotide nucleotidyltransferase"/>
    <property type="match status" value="1"/>
</dbReference>
<comment type="caution">
    <text evidence="11">The sequence shown here is derived from an EMBL/GenBank/DDBJ whole genome shotgun (WGS) entry which is preliminary data.</text>
</comment>
<keyword evidence="8 9" id="KW-0694">RNA-binding</keyword>